<dbReference type="InterPro" id="IPR042099">
    <property type="entry name" value="ANL_N_sf"/>
</dbReference>
<keyword evidence="6" id="KW-1185">Reference proteome</keyword>
<evidence type="ECO:0000259" key="3">
    <source>
        <dbReference type="Pfam" id="PF00501"/>
    </source>
</evidence>
<protein>
    <submittedName>
        <fullName evidence="5">FadD3 family acyl-CoA ligase</fullName>
    </submittedName>
</protein>
<gene>
    <name evidence="5" type="ORF">NEE01_08325</name>
</gene>
<dbReference type="InterPro" id="IPR020845">
    <property type="entry name" value="AMP-binding_CS"/>
</dbReference>
<dbReference type="PANTHER" id="PTHR43201">
    <property type="entry name" value="ACYL-COA SYNTHETASE"/>
    <property type="match status" value="1"/>
</dbReference>
<dbReference type="Proteomes" id="UP001165565">
    <property type="component" value="Unassembled WGS sequence"/>
</dbReference>
<evidence type="ECO:0000256" key="1">
    <source>
        <dbReference type="ARBA" id="ARBA00006432"/>
    </source>
</evidence>
<dbReference type="Gene3D" id="3.40.50.12780">
    <property type="entry name" value="N-terminal domain of ligase-like"/>
    <property type="match status" value="1"/>
</dbReference>
<dbReference type="InterPro" id="IPR045851">
    <property type="entry name" value="AMP-bd_C_sf"/>
</dbReference>
<comment type="caution">
    <text evidence="5">The sequence shown here is derived from an EMBL/GenBank/DDBJ whole genome shotgun (WGS) entry which is preliminary data.</text>
</comment>
<accession>A0AA41Z8F8</accession>
<dbReference type="SUPFAM" id="SSF56801">
    <property type="entry name" value="Acetyl-CoA synthetase-like"/>
    <property type="match status" value="1"/>
</dbReference>
<feature type="domain" description="AMP-binding enzyme C-terminal" evidence="4">
    <location>
        <begin position="411"/>
        <end position="486"/>
    </location>
</feature>
<dbReference type="NCBIfam" id="NF005801">
    <property type="entry name" value="PRK07656.1"/>
    <property type="match status" value="1"/>
</dbReference>
<evidence type="ECO:0000313" key="6">
    <source>
        <dbReference type="Proteomes" id="UP001165565"/>
    </source>
</evidence>
<evidence type="ECO:0000256" key="2">
    <source>
        <dbReference type="ARBA" id="ARBA00022598"/>
    </source>
</evidence>
<comment type="similarity">
    <text evidence="1">Belongs to the ATP-dependent AMP-binding enzyme family.</text>
</comment>
<dbReference type="PANTHER" id="PTHR43201:SF5">
    <property type="entry name" value="MEDIUM-CHAIN ACYL-COA LIGASE ACSF2, MITOCHONDRIAL"/>
    <property type="match status" value="1"/>
</dbReference>
<sequence>MTITAVAEAAARRFGDQPAIVDGARIVTFAGLWAESQKIARAFAGAGLAKGDRVAIWAPNSPEWILACVGAQAAGCVVVTLNTRLKGNEAAYILNKSRARTLLTVHDFLDTDYPTLLAGEDLPHLERTICFGAEWDAFVATAPESIALPAIAPDDACDILFTSGTTGDPKGVVATHGASVRSFRTWVNAVGLRAGDRYLIVNPFFHTFGYKAGWLACLIAGATVYPLAILDTKRLIDLVSTHRISVLPGPPAIFQTLLATDLGDADLSSLRLSITGAASVPAALIERMRSDLGIDTVLTGYGLTESAGIVSISAADDPAEIVARTAGRPIPGIEVRIADPDESGAGEVLVRGFNVMRGYFEDDGATAEAIDSDGWLHTGDIGRFEPGGELVITDRIKDMYISGGFNCYPAEIERALQRHPDVALAAVIGIPHERLGEVGKAFVVPRAGHRPDADELLVWARANMANYKAPRSIEIVEALPLNASGKVQKFALRP</sequence>
<dbReference type="EMBL" id="JANFAV010000004">
    <property type="protein sequence ID" value="MCW6534788.1"/>
    <property type="molecule type" value="Genomic_DNA"/>
</dbReference>
<evidence type="ECO:0000313" key="5">
    <source>
        <dbReference type="EMBL" id="MCW6534788.1"/>
    </source>
</evidence>
<dbReference type="Gene3D" id="3.30.300.30">
    <property type="match status" value="1"/>
</dbReference>
<evidence type="ECO:0000259" key="4">
    <source>
        <dbReference type="Pfam" id="PF13193"/>
    </source>
</evidence>
<dbReference type="GO" id="GO:0031956">
    <property type="term" value="F:medium-chain fatty acid-CoA ligase activity"/>
    <property type="evidence" value="ECO:0007669"/>
    <property type="project" value="TreeGrafter"/>
</dbReference>
<dbReference type="AlphaFoldDB" id="A0AA41Z8F8"/>
<dbReference type="Pfam" id="PF13193">
    <property type="entry name" value="AMP-binding_C"/>
    <property type="match status" value="1"/>
</dbReference>
<organism evidence="5 6">
    <name type="scientific">Sphingomonas lycopersici</name>
    <dbReference type="NCBI Taxonomy" id="2951807"/>
    <lineage>
        <taxon>Bacteria</taxon>
        <taxon>Pseudomonadati</taxon>
        <taxon>Pseudomonadota</taxon>
        <taxon>Alphaproteobacteria</taxon>
        <taxon>Sphingomonadales</taxon>
        <taxon>Sphingomonadaceae</taxon>
        <taxon>Sphingomonas</taxon>
    </lineage>
</organism>
<feature type="domain" description="AMP-dependent synthetase/ligase" evidence="3">
    <location>
        <begin position="8"/>
        <end position="360"/>
    </location>
</feature>
<dbReference type="InterPro" id="IPR025110">
    <property type="entry name" value="AMP-bd_C"/>
</dbReference>
<dbReference type="Pfam" id="PF00501">
    <property type="entry name" value="AMP-binding"/>
    <property type="match status" value="1"/>
</dbReference>
<dbReference type="PROSITE" id="PS00455">
    <property type="entry name" value="AMP_BINDING"/>
    <property type="match status" value="1"/>
</dbReference>
<keyword evidence="2 5" id="KW-0436">Ligase</keyword>
<proteinExistence type="inferred from homology"/>
<name>A0AA41Z8F8_9SPHN</name>
<reference evidence="5" key="1">
    <citation type="submission" date="2022-06" db="EMBL/GenBank/DDBJ databases">
        <title>Sphingomonas sp. nov. isolated from rhizosphere soil of tomato.</title>
        <authorList>
            <person name="Dong H."/>
            <person name="Gao R."/>
        </authorList>
    </citation>
    <scope>NUCLEOTIDE SEQUENCE</scope>
    <source>
        <strain evidence="5">MMSM24</strain>
    </source>
</reference>
<dbReference type="GO" id="GO:0006631">
    <property type="term" value="P:fatty acid metabolic process"/>
    <property type="evidence" value="ECO:0007669"/>
    <property type="project" value="TreeGrafter"/>
</dbReference>
<dbReference type="InterPro" id="IPR000873">
    <property type="entry name" value="AMP-dep_synth/lig_dom"/>
</dbReference>